<evidence type="ECO:0000313" key="1">
    <source>
        <dbReference type="EMBL" id="KYM80585.1"/>
    </source>
</evidence>
<protein>
    <submittedName>
        <fullName evidence="1">MYCBP-associated protein</fullName>
    </submittedName>
</protein>
<dbReference type="AlphaFoldDB" id="A0A151I1W2"/>
<dbReference type="OrthoDB" id="10263316at2759"/>
<organism evidence="1 2">
    <name type="scientific">Atta colombica</name>
    <dbReference type="NCBI Taxonomy" id="520822"/>
    <lineage>
        <taxon>Eukaryota</taxon>
        <taxon>Metazoa</taxon>
        <taxon>Ecdysozoa</taxon>
        <taxon>Arthropoda</taxon>
        <taxon>Hexapoda</taxon>
        <taxon>Insecta</taxon>
        <taxon>Pterygota</taxon>
        <taxon>Neoptera</taxon>
        <taxon>Endopterygota</taxon>
        <taxon>Hymenoptera</taxon>
        <taxon>Apocrita</taxon>
        <taxon>Aculeata</taxon>
        <taxon>Formicoidea</taxon>
        <taxon>Formicidae</taxon>
        <taxon>Myrmicinae</taxon>
        <taxon>Atta</taxon>
    </lineage>
</organism>
<dbReference type="STRING" id="520822.A0A151I1W2"/>
<keyword evidence="2" id="KW-1185">Reference proteome</keyword>
<name>A0A151I1W2_9HYME</name>
<dbReference type="EMBL" id="KQ976560">
    <property type="protein sequence ID" value="KYM80585.1"/>
    <property type="molecule type" value="Genomic_DNA"/>
</dbReference>
<dbReference type="PANTHER" id="PTHR48421">
    <property type="entry name" value="MYCBP-ASSOCIATED PROTEIN"/>
    <property type="match status" value="1"/>
</dbReference>
<proteinExistence type="predicted"/>
<gene>
    <name evidence="1" type="ORF">ALC53_08923</name>
</gene>
<dbReference type="PANTHER" id="PTHR48421:SF1">
    <property type="entry name" value="MYCBP-ASSOCIATED PROTEIN"/>
    <property type="match status" value="1"/>
</dbReference>
<dbReference type="InterPro" id="IPR032707">
    <property type="entry name" value="MYCBPAP"/>
</dbReference>
<sequence>MDFARKIGKPEQPRIWKRVRQPLVTTRDNLLSGDTSFSEDHSFINWKKWLADHKKQNRYIEFVTGRSQGEQLQNSSENFRSFVEMKNLMEYTAIPIVTDKYRGGPEFWKTPEFLPDRGKACLPKVSLTLSKKDLTLPLDLMHVGIPDLIKKERDLVPQKREKFWKRSEYLKMRKLELAEKIALPKEPEMATLAIQGHWVFKGCKKKKVSLLQIPLITIAESEDESHKVADQAVILKIQDREFVWQKSLFKKTEPVDTDPIIWSLTFTSKTDEQIEKEIVLENKGTRVIEYHWRYSPVSMYGMFFEKYGSQFFFNKTKGLILPGQIVKIKVWYRSETCGVFTEYWRFITDPKLNSSTFMFRFWGYTTDTRNIELIDHQMIDEYLNRCIRDSTIRSIIEEILDRVEHSEPPEPPYKMLISQNDLFTSLNSCYHYHSNIVMQLQKIYSDVTNESTLTWNLSLDSLRDILLQIEDTNYKRDMLARFNELCKQSLRPRLFESDVEYYNKYDAVYNILCAFANLFENESELVKRNSLIREEPTTPIEVKQKLTSLSQRSNNILQELRNKTLNDQPETILVQEENKSFGLNLQLYREIFFIRIYKALEEAIERVCASIDSFHRLNELKFKI</sequence>
<dbReference type="Pfam" id="PF14646">
    <property type="entry name" value="MYCBPAP"/>
    <property type="match status" value="1"/>
</dbReference>
<accession>A0A151I1W2</accession>
<dbReference type="Gene3D" id="2.60.40.10">
    <property type="entry name" value="Immunoglobulins"/>
    <property type="match status" value="1"/>
</dbReference>
<dbReference type="KEGG" id="acoc:108689110"/>
<dbReference type="InterPro" id="IPR013783">
    <property type="entry name" value="Ig-like_fold"/>
</dbReference>
<evidence type="ECO:0000313" key="2">
    <source>
        <dbReference type="Proteomes" id="UP000078540"/>
    </source>
</evidence>
<reference evidence="1 2" key="1">
    <citation type="submission" date="2015-09" db="EMBL/GenBank/DDBJ databases">
        <title>Atta colombica WGS genome.</title>
        <authorList>
            <person name="Nygaard S."/>
            <person name="Hu H."/>
            <person name="Boomsma J."/>
            <person name="Zhang G."/>
        </authorList>
    </citation>
    <scope>NUCLEOTIDE SEQUENCE [LARGE SCALE GENOMIC DNA]</scope>
    <source>
        <strain evidence="1">Treedump-2</strain>
        <tissue evidence="1">Whole body</tissue>
    </source>
</reference>
<dbReference type="Proteomes" id="UP000078540">
    <property type="component" value="Unassembled WGS sequence"/>
</dbReference>